<dbReference type="EMBL" id="AERO01000168">
    <property type="protein sequence ID" value="EFW58523.1"/>
    <property type="molecule type" value="Genomic_DNA"/>
</dbReference>
<sequence length="38" mass="4376">MVFSPACCLSGKNNIWKEVSLLLLPERMSFLPQNWLPL</sequence>
<gene>
    <name evidence="1" type="ORF">SGF_04146</name>
</gene>
<name>A0A6N3QML7_SHIFL</name>
<evidence type="ECO:0000313" key="2">
    <source>
        <dbReference type="Proteomes" id="UP000003302"/>
    </source>
</evidence>
<comment type="caution">
    <text evidence="1">The sequence shown here is derived from an EMBL/GenBank/DDBJ whole genome shotgun (WGS) entry which is preliminary data.</text>
</comment>
<protein>
    <submittedName>
        <fullName evidence="1">Uncharacterized protein</fullName>
    </submittedName>
</protein>
<evidence type="ECO:0000313" key="1">
    <source>
        <dbReference type="EMBL" id="EFW58523.1"/>
    </source>
</evidence>
<reference evidence="1 2" key="1">
    <citation type="submission" date="2011-01" db="EMBL/GenBank/DDBJ databases">
        <title>Shigella flexneri CDC 796-83 whole genome shotgun sequencing project.</title>
        <authorList>
            <person name="Mane S.P."/>
            <person name="Sobral B.W."/>
            <person name="Cebula T."/>
            <person name="Chertkov O."/>
            <person name="Munk A.C."/>
            <person name="Tapia R."/>
            <person name="Green L."/>
            <person name="Rogers Y."/>
            <person name="Detter J.C."/>
            <person name="Bruce D."/>
            <person name="Brettin T.S."/>
        </authorList>
    </citation>
    <scope>NUCLEOTIDE SEQUENCE [LARGE SCALE GENOMIC DNA]</scope>
    <source>
        <strain evidence="1 2">CDC 796-83</strain>
    </source>
</reference>
<organism evidence="1 2">
    <name type="scientific">Shigella flexneri CDC 796-83</name>
    <dbReference type="NCBI Taxonomy" id="945360"/>
    <lineage>
        <taxon>Bacteria</taxon>
        <taxon>Pseudomonadati</taxon>
        <taxon>Pseudomonadota</taxon>
        <taxon>Gammaproteobacteria</taxon>
        <taxon>Enterobacterales</taxon>
        <taxon>Enterobacteriaceae</taxon>
        <taxon>Shigella</taxon>
    </lineage>
</organism>
<dbReference type="Proteomes" id="UP000003302">
    <property type="component" value="Unassembled WGS sequence"/>
</dbReference>
<proteinExistence type="predicted"/>
<dbReference type="AlphaFoldDB" id="A0A6N3QML7"/>
<accession>A0A6N3QML7</accession>